<dbReference type="InterPro" id="IPR032466">
    <property type="entry name" value="Metal_Hydrolase"/>
</dbReference>
<organism evidence="2 3">
    <name type="scientific">Candidatus Agrococcus pullicola</name>
    <dbReference type="NCBI Taxonomy" id="2838429"/>
    <lineage>
        <taxon>Bacteria</taxon>
        <taxon>Bacillati</taxon>
        <taxon>Actinomycetota</taxon>
        <taxon>Actinomycetes</taxon>
        <taxon>Micrococcales</taxon>
        <taxon>Microbacteriaceae</taxon>
        <taxon>Agrococcus</taxon>
    </lineage>
</organism>
<evidence type="ECO:0000313" key="3">
    <source>
        <dbReference type="Proteomes" id="UP000824005"/>
    </source>
</evidence>
<dbReference type="Gene3D" id="3.20.20.140">
    <property type="entry name" value="Metal-dependent hydrolases"/>
    <property type="match status" value="1"/>
</dbReference>
<dbReference type="EMBL" id="DXDC01000112">
    <property type="protein sequence ID" value="HIY65376.1"/>
    <property type="molecule type" value="Genomic_DNA"/>
</dbReference>
<dbReference type="Gene3D" id="2.30.40.10">
    <property type="entry name" value="Urease, subunit C, domain 1"/>
    <property type="match status" value="1"/>
</dbReference>
<accession>A0A9D1YTS8</accession>
<dbReference type="PANTHER" id="PTHR43135:SF3">
    <property type="entry name" value="ALPHA-D-RIBOSE 1-METHYLPHOSPHONATE 5-TRIPHOSPHATE DIPHOSPHATASE"/>
    <property type="match status" value="1"/>
</dbReference>
<feature type="domain" description="Amidohydrolase-related" evidence="1">
    <location>
        <begin position="7"/>
        <end position="331"/>
    </location>
</feature>
<sequence length="339" mass="36733">VDLQGSVVTAGFWNSHIHLTEDVWRYSGPVDGEQLQREIDDMLLSRGFVGAVDLGSNIFSTRAVRRRIESGELRGPAILTAGAGIRPWRGVQFYIKDELPWLLRTLLPTPLSAAGARRTVLRQAGRGADVIKLFTGSYVAPDSVKVMSPTVAKAATQEAHRKGIRVLAHASNREGTEVAIQAGVDALAHVPDQTAGTEALLAEAARRGVRVIPTFHMFASTVRSDEDYLGPIRDSFAGFLRLGGRALFGTDVGYMRDRRTEPEFEAMAASGMSSADILRSLTVEPVEFFAVAGDGTVREGAPADLTVLATNVEPKATDFANIRAVIRNGRMMYRTTTHS</sequence>
<dbReference type="GO" id="GO:0016810">
    <property type="term" value="F:hydrolase activity, acting on carbon-nitrogen (but not peptide) bonds"/>
    <property type="evidence" value="ECO:0007669"/>
    <property type="project" value="InterPro"/>
</dbReference>
<reference evidence="2" key="2">
    <citation type="submission" date="2021-04" db="EMBL/GenBank/DDBJ databases">
        <authorList>
            <person name="Gilroy R."/>
        </authorList>
    </citation>
    <scope>NUCLEOTIDE SEQUENCE</scope>
    <source>
        <strain evidence="2">ChiGjej1B1-98</strain>
    </source>
</reference>
<reference evidence="2" key="1">
    <citation type="journal article" date="2021" name="PeerJ">
        <title>Extensive microbial diversity within the chicken gut microbiome revealed by metagenomics and culture.</title>
        <authorList>
            <person name="Gilroy R."/>
            <person name="Ravi A."/>
            <person name="Getino M."/>
            <person name="Pursley I."/>
            <person name="Horton D.L."/>
            <person name="Alikhan N.F."/>
            <person name="Baker D."/>
            <person name="Gharbi K."/>
            <person name="Hall N."/>
            <person name="Watson M."/>
            <person name="Adriaenssens E.M."/>
            <person name="Foster-Nyarko E."/>
            <person name="Jarju S."/>
            <person name="Secka A."/>
            <person name="Antonio M."/>
            <person name="Oren A."/>
            <person name="Chaudhuri R.R."/>
            <person name="La Ragione R."/>
            <person name="Hildebrand F."/>
            <person name="Pallen M.J."/>
        </authorList>
    </citation>
    <scope>NUCLEOTIDE SEQUENCE</scope>
    <source>
        <strain evidence="2">ChiGjej1B1-98</strain>
    </source>
</reference>
<proteinExistence type="predicted"/>
<dbReference type="InterPro" id="IPR051781">
    <property type="entry name" value="Metallo-dep_Hydrolase"/>
</dbReference>
<feature type="non-terminal residue" evidence="2">
    <location>
        <position position="1"/>
    </location>
</feature>
<comment type="caution">
    <text evidence="2">The sequence shown here is derived from an EMBL/GenBank/DDBJ whole genome shotgun (WGS) entry which is preliminary data.</text>
</comment>
<evidence type="ECO:0000313" key="2">
    <source>
        <dbReference type="EMBL" id="HIY65376.1"/>
    </source>
</evidence>
<dbReference type="Pfam" id="PF01979">
    <property type="entry name" value="Amidohydro_1"/>
    <property type="match status" value="1"/>
</dbReference>
<dbReference type="Proteomes" id="UP000824005">
    <property type="component" value="Unassembled WGS sequence"/>
</dbReference>
<dbReference type="SUPFAM" id="SSF51556">
    <property type="entry name" value="Metallo-dependent hydrolases"/>
    <property type="match status" value="1"/>
</dbReference>
<dbReference type="AlphaFoldDB" id="A0A9D1YTS8"/>
<dbReference type="InterPro" id="IPR006680">
    <property type="entry name" value="Amidohydro-rel"/>
</dbReference>
<dbReference type="InterPro" id="IPR011059">
    <property type="entry name" value="Metal-dep_hydrolase_composite"/>
</dbReference>
<evidence type="ECO:0000259" key="1">
    <source>
        <dbReference type="Pfam" id="PF01979"/>
    </source>
</evidence>
<gene>
    <name evidence="2" type="ORF">H9830_03765</name>
</gene>
<name>A0A9D1YTS8_9MICO</name>
<protein>
    <submittedName>
        <fullName evidence="2">Amidohydrolase family protein</fullName>
    </submittedName>
</protein>
<dbReference type="PANTHER" id="PTHR43135">
    <property type="entry name" value="ALPHA-D-RIBOSE 1-METHYLPHOSPHONATE 5-TRIPHOSPHATE DIPHOSPHATASE"/>
    <property type="match status" value="1"/>
</dbReference>